<evidence type="ECO:0000313" key="1">
    <source>
        <dbReference type="EMBL" id="BAF59579.1"/>
    </source>
</evidence>
<dbReference type="EMBL" id="AP009389">
    <property type="protein sequence ID" value="BAF59579.1"/>
    <property type="molecule type" value="Genomic_DNA"/>
</dbReference>
<dbReference type="HOGENOM" id="CLU_197380_0_0_9"/>
<accession>A5D2G7</accession>
<dbReference type="STRING" id="370438.PTH_1398"/>
<evidence type="ECO:0008006" key="3">
    <source>
        <dbReference type="Google" id="ProtNLM"/>
    </source>
</evidence>
<reference evidence="2" key="1">
    <citation type="journal article" date="2008" name="Genome Res.">
        <title>The genome of Pelotomaculum thermopropionicum reveals niche-associated evolution in anaerobic microbiota.</title>
        <authorList>
            <person name="Kosaka T."/>
            <person name="Kato S."/>
            <person name="Shimoyama T."/>
            <person name="Ishii S."/>
            <person name="Abe T."/>
            <person name="Watanabe K."/>
        </authorList>
    </citation>
    <scope>NUCLEOTIDE SEQUENCE [LARGE SCALE GENOMIC DNA]</scope>
    <source>
        <strain evidence="2">DSM 13744 / JCM 10971 / SI</strain>
    </source>
</reference>
<name>A5D2G7_PELTS</name>
<dbReference type="Proteomes" id="UP000006556">
    <property type="component" value="Chromosome"/>
</dbReference>
<keyword evidence="2" id="KW-1185">Reference proteome</keyword>
<protein>
    <recommendedName>
        <fullName evidence="3">DUF4264 domain-containing protein</fullName>
    </recommendedName>
</protein>
<dbReference type="KEGG" id="pth:PTH_1398"/>
<dbReference type="AlphaFoldDB" id="A5D2G7"/>
<dbReference type="InterPro" id="IPR012190">
    <property type="entry name" value="UCP036698"/>
</dbReference>
<dbReference type="eggNOG" id="ENOG5033C9T">
    <property type="taxonomic scope" value="Bacteria"/>
</dbReference>
<evidence type="ECO:0000313" key="2">
    <source>
        <dbReference type="Proteomes" id="UP000006556"/>
    </source>
</evidence>
<sequence length="64" mass="7327">MNVEKDDKPAGGKLELIAVKSFKHYDDMFKVVDFLNKTLKDKRVIFGLSKDNQKGTMSISIYET</sequence>
<dbReference type="PIRSF" id="PIRSF036698">
    <property type="entry name" value="UCP036698"/>
    <property type="match status" value="1"/>
</dbReference>
<gene>
    <name evidence="1" type="ordered locus">PTH_1398</name>
</gene>
<proteinExistence type="predicted"/>
<organism evidence="1 2">
    <name type="scientific">Pelotomaculum thermopropionicum (strain DSM 13744 / JCM 10971 / SI)</name>
    <dbReference type="NCBI Taxonomy" id="370438"/>
    <lineage>
        <taxon>Bacteria</taxon>
        <taxon>Bacillati</taxon>
        <taxon>Bacillota</taxon>
        <taxon>Clostridia</taxon>
        <taxon>Eubacteriales</taxon>
        <taxon>Desulfotomaculaceae</taxon>
        <taxon>Pelotomaculum</taxon>
    </lineage>
</organism>
<dbReference type="Pfam" id="PF14084">
    <property type="entry name" value="DUF4264"/>
    <property type="match status" value="1"/>
</dbReference>